<feature type="transmembrane region" description="Helical" evidence="2">
    <location>
        <begin position="21"/>
        <end position="45"/>
    </location>
</feature>
<feature type="transmembrane region" description="Helical" evidence="2">
    <location>
        <begin position="65"/>
        <end position="89"/>
    </location>
</feature>
<keyword evidence="2" id="KW-0472">Membrane</keyword>
<organism evidence="3 4">
    <name type="scientific">Arcobacter roscoffensis</name>
    <dbReference type="NCBI Taxonomy" id="2961520"/>
    <lineage>
        <taxon>Bacteria</taxon>
        <taxon>Pseudomonadati</taxon>
        <taxon>Campylobacterota</taxon>
        <taxon>Epsilonproteobacteria</taxon>
        <taxon>Campylobacterales</taxon>
        <taxon>Arcobacteraceae</taxon>
        <taxon>Arcobacter</taxon>
    </lineage>
</organism>
<keyword evidence="2" id="KW-1133">Transmembrane helix</keyword>
<feature type="coiled-coil region" evidence="1">
    <location>
        <begin position="184"/>
        <end position="221"/>
    </location>
</feature>
<evidence type="ECO:0000256" key="2">
    <source>
        <dbReference type="SAM" id="Phobius"/>
    </source>
</evidence>
<evidence type="ECO:0000313" key="3">
    <source>
        <dbReference type="EMBL" id="UTJ05849.1"/>
    </source>
</evidence>
<evidence type="ECO:0000256" key="1">
    <source>
        <dbReference type="SAM" id="Coils"/>
    </source>
</evidence>
<name>A0ABY5E0W5_9BACT</name>
<evidence type="ECO:0000313" key="4">
    <source>
        <dbReference type="Proteomes" id="UP001060012"/>
    </source>
</evidence>
<sequence length="326" mass="37840">MQKDLKDSIKARLYDFKYTPFLSAYIFSWIYFNSKLILIFAAPKLSVEKKIEMLSWGQINYETPLYFALAYVFIFPLATALFYAVTLGYKALMNWIQQKIQDKTPLPQEQANTIREENIKLTLEHREVMEKIEKVQLEYSSKEKILISQFSEKEKTLEENFSKKESQLEEKINSEVESKVKDLSDKLEKTYKVIEDRNNEINDKQKTINTLETKISELEAEVTKLKPVTKELPIIDNAFKKANESNDSIINGLTIEQIKVLATFFTNDSLLSSVKLKNYINSNFKLSKTLVEVRINELSALGLVRVDGGYYRITNSGKEVIEKIFT</sequence>
<keyword evidence="2" id="KW-0812">Transmembrane</keyword>
<dbReference type="SUPFAM" id="SSF46785">
    <property type="entry name" value="Winged helix' DNA-binding domain"/>
    <property type="match status" value="1"/>
</dbReference>
<keyword evidence="1" id="KW-0175">Coiled coil</keyword>
<proteinExistence type="predicted"/>
<dbReference type="Proteomes" id="UP001060012">
    <property type="component" value="Chromosome"/>
</dbReference>
<protein>
    <submittedName>
        <fullName evidence="3">Uncharacterized protein</fullName>
    </submittedName>
</protein>
<dbReference type="RefSeq" id="WP_254576030.1">
    <property type="nucleotide sequence ID" value="NZ_CP100595.1"/>
</dbReference>
<accession>A0ABY5E0W5</accession>
<gene>
    <name evidence="3" type="ORF">NJU99_11400</name>
</gene>
<dbReference type="InterPro" id="IPR036390">
    <property type="entry name" value="WH_DNA-bd_sf"/>
</dbReference>
<keyword evidence="4" id="KW-1185">Reference proteome</keyword>
<dbReference type="EMBL" id="CP100595">
    <property type="protein sequence ID" value="UTJ05849.1"/>
    <property type="molecule type" value="Genomic_DNA"/>
</dbReference>
<reference evidence="3" key="1">
    <citation type="submission" date="2022-07" db="EMBL/GenBank/DDBJ databases">
        <title>Arcobacter roscoffensis sp. nov., a marine bacterium isolated from coastal seawater collected from Roscoff, France.</title>
        <authorList>
            <person name="Pascual J."/>
            <person name="Lepeaux C."/>
            <person name="Methner A."/>
            <person name="Overmann J."/>
        </authorList>
    </citation>
    <scope>NUCLEOTIDE SEQUENCE</scope>
    <source>
        <strain evidence="3">ARW1-2F2</strain>
    </source>
</reference>